<evidence type="ECO:0000313" key="1">
    <source>
        <dbReference type="EMBL" id="GAA1550126.1"/>
    </source>
</evidence>
<sequence length="166" mass="18304">MPGIDPVTSERSRFAVSIAVACVGRNITTASAAEQLGAPKVQAARVAHDWAKLSDKCGWPILRQAIVTVAAQLAQAPSTIDYTQRREELGTIDDLDARFPEASWTDPERLWIWAAYTQSSARFTPEAWGDLRFPTTVPELPTDYGYTDSDIRQLLSSKRSGLEKPP</sequence>
<reference evidence="1 2" key="1">
    <citation type="journal article" date="2019" name="Int. J. Syst. Evol. Microbiol.">
        <title>The Global Catalogue of Microorganisms (GCM) 10K type strain sequencing project: providing services to taxonomists for standard genome sequencing and annotation.</title>
        <authorList>
            <consortium name="The Broad Institute Genomics Platform"/>
            <consortium name="The Broad Institute Genome Sequencing Center for Infectious Disease"/>
            <person name="Wu L."/>
            <person name="Ma J."/>
        </authorList>
    </citation>
    <scope>NUCLEOTIDE SEQUENCE [LARGE SCALE GENOMIC DNA]</scope>
    <source>
        <strain evidence="1 2">JCM 13319</strain>
    </source>
</reference>
<dbReference type="Proteomes" id="UP001501791">
    <property type="component" value="Unassembled WGS sequence"/>
</dbReference>
<dbReference type="RefSeq" id="WP_346036400.1">
    <property type="nucleotide sequence ID" value="NZ_BAAALY010000012.1"/>
</dbReference>
<comment type="caution">
    <text evidence="1">The sequence shown here is derived from an EMBL/GenBank/DDBJ whole genome shotgun (WGS) entry which is preliminary data.</text>
</comment>
<keyword evidence="2" id="KW-1185">Reference proteome</keyword>
<organism evidence="1 2">
    <name type="scientific">Brevibacterium picturae</name>
    <dbReference type="NCBI Taxonomy" id="260553"/>
    <lineage>
        <taxon>Bacteria</taxon>
        <taxon>Bacillati</taxon>
        <taxon>Actinomycetota</taxon>
        <taxon>Actinomycetes</taxon>
        <taxon>Micrococcales</taxon>
        <taxon>Brevibacteriaceae</taxon>
        <taxon>Brevibacterium</taxon>
    </lineage>
</organism>
<evidence type="ECO:0000313" key="2">
    <source>
        <dbReference type="Proteomes" id="UP001501791"/>
    </source>
</evidence>
<name>A0ABN2BZT5_9MICO</name>
<proteinExistence type="predicted"/>
<accession>A0ABN2BZT5</accession>
<protein>
    <submittedName>
        <fullName evidence="1">Uncharacterized protein</fullName>
    </submittedName>
</protein>
<dbReference type="EMBL" id="BAAALY010000012">
    <property type="protein sequence ID" value="GAA1550126.1"/>
    <property type="molecule type" value="Genomic_DNA"/>
</dbReference>
<gene>
    <name evidence="1" type="ORF">GCM10009691_25890</name>
</gene>